<comment type="caution">
    <text evidence="3">The sequence shown here is derived from an EMBL/GenBank/DDBJ whole genome shotgun (WGS) entry which is preliminary data.</text>
</comment>
<keyword evidence="4" id="KW-1185">Reference proteome</keyword>
<organism evidence="3 4">
    <name type="scientific">Paenibacillus lignilyticus</name>
    <dbReference type="NCBI Taxonomy" id="1172615"/>
    <lineage>
        <taxon>Bacteria</taxon>
        <taxon>Bacillati</taxon>
        <taxon>Bacillota</taxon>
        <taxon>Bacilli</taxon>
        <taxon>Bacillales</taxon>
        <taxon>Paenibacillaceae</taxon>
        <taxon>Paenibacillus</taxon>
    </lineage>
</organism>
<name>A0ABS5CJ90_9BACL</name>
<dbReference type="PANTHER" id="PTHR43649:SF33">
    <property type="entry name" value="POLYGALACTURONAN_RHAMNOGALACTURONAN-BINDING PROTEIN YTCQ"/>
    <property type="match status" value="1"/>
</dbReference>
<gene>
    <name evidence="3" type="ORF">I8J30_24585</name>
</gene>
<evidence type="ECO:0000313" key="3">
    <source>
        <dbReference type="EMBL" id="MBP3965903.1"/>
    </source>
</evidence>
<evidence type="ECO:0000256" key="1">
    <source>
        <dbReference type="ARBA" id="ARBA00022729"/>
    </source>
</evidence>
<evidence type="ECO:0000313" key="4">
    <source>
        <dbReference type="Proteomes" id="UP000673394"/>
    </source>
</evidence>
<dbReference type="SUPFAM" id="SSF53850">
    <property type="entry name" value="Periplasmic binding protein-like II"/>
    <property type="match status" value="1"/>
</dbReference>
<dbReference type="InterPro" id="IPR050490">
    <property type="entry name" value="Bact_solute-bd_prot1"/>
</dbReference>
<reference evidence="3 4" key="1">
    <citation type="submission" date="2021-04" db="EMBL/GenBank/DDBJ databases">
        <title>Paenibacillus sp. DLE-14 whole genome sequence.</title>
        <authorList>
            <person name="Ham Y.J."/>
        </authorList>
    </citation>
    <scope>NUCLEOTIDE SEQUENCE [LARGE SCALE GENOMIC DNA]</scope>
    <source>
        <strain evidence="3 4">DLE-14</strain>
    </source>
</reference>
<evidence type="ECO:0000256" key="2">
    <source>
        <dbReference type="SAM" id="SignalP"/>
    </source>
</evidence>
<dbReference type="PROSITE" id="PS51257">
    <property type="entry name" value="PROKAR_LIPOPROTEIN"/>
    <property type="match status" value="1"/>
</dbReference>
<dbReference type="EMBL" id="JAGKSP010000013">
    <property type="protein sequence ID" value="MBP3965903.1"/>
    <property type="molecule type" value="Genomic_DNA"/>
</dbReference>
<dbReference type="Gene3D" id="3.40.190.10">
    <property type="entry name" value="Periplasmic binding protein-like II"/>
    <property type="match status" value="2"/>
</dbReference>
<dbReference type="PANTHER" id="PTHR43649">
    <property type="entry name" value="ARABINOSE-BINDING PROTEIN-RELATED"/>
    <property type="match status" value="1"/>
</dbReference>
<evidence type="ECO:0008006" key="5">
    <source>
        <dbReference type="Google" id="ProtNLM"/>
    </source>
</evidence>
<feature type="signal peptide" evidence="2">
    <location>
        <begin position="1"/>
        <end position="27"/>
    </location>
</feature>
<protein>
    <recommendedName>
        <fullName evidence="5">ABC transporter substrate-binding protein</fullName>
    </recommendedName>
</protein>
<dbReference type="RefSeq" id="WP_210662669.1">
    <property type="nucleotide sequence ID" value="NZ_JAGKSP010000013.1"/>
</dbReference>
<sequence>MKNLFSLRKSMVLVLCTAMLASFTACSSNSSNNALNGEQSAGNDSKSNAANDSAAASNFDKKLDISWVGWTGPVDNEGEIVKEIEEKFNVNLTMVDVGDAAAFDVKIAAGEVPDVFPLGFSKYQKYIDDEIISEIPYDTIQKDAPALYDAYQTEVSSYLDLTKSDDKNYGLVVPNPESGNFRPLVVWRGDWLENVGLTKEPDTLAEFEDAMYKFTNNDPDKNGKKDTYGLSTSMMQTVYGAYGYLPTAWTRKDGKLVYGAVQPEMKEALKVLAKWYKDGVLTPEFVNADGENKGGDWSIATDFVNGMIGVTSYPEYLYWKPAQSAGDREGSNIMEMRKTLPDAVDKLVYGKPVAGPDGKRGLELRNALQGRFIVMGKQVEKDPEKMARILSILEYSSATYEGYMHTRYGKEGVNYNLKDGLPEAIGSFSDWNEIVKIGGGATFNNAIWMPSIIGKVNREYAWGMSLGTLQSDGIMNEVILPLPSQPKYGAELDKIRSEAYVDIITGKQPIEYFDTFVENWRDAGGKVLEEEAAAR</sequence>
<keyword evidence="1 2" id="KW-0732">Signal</keyword>
<proteinExistence type="predicted"/>
<dbReference type="Proteomes" id="UP000673394">
    <property type="component" value="Unassembled WGS sequence"/>
</dbReference>
<accession>A0ABS5CJ90</accession>
<feature type="chain" id="PRO_5046425489" description="ABC transporter substrate-binding protein" evidence="2">
    <location>
        <begin position="28"/>
        <end position="535"/>
    </location>
</feature>